<comment type="similarity">
    <text evidence="2">Belongs to the methyl-accepting chemotaxis (MCP) protein family.</text>
</comment>
<name>A0ABX2TM03_9PROT</name>
<dbReference type="Proteomes" id="UP000584642">
    <property type="component" value="Unassembled WGS sequence"/>
</dbReference>
<gene>
    <name evidence="7" type="ORF">HND93_31220</name>
</gene>
<dbReference type="InterPro" id="IPR051310">
    <property type="entry name" value="MCP_chemotaxis"/>
</dbReference>
<evidence type="ECO:0000256" key="4">
    <source>
        <dbReference type="SAM" id="Phobius"/>
    </source>
</evidence>
<dbReference type="PANTHER" id="PTHR43531:SF11">
    <property type="entry name" value="METHYL-ACCEPTING CHEMOTAXIS PROTEIN 3"/>
    <property type="match status" value="1"/>
</dbReference>
<dbReference type="InterPro" id="IPR003660">
    <property type="entry name" value="HAMP_dom"/>
</dbReference>
<evidence type="ECO:0000259" key="6">
    <source>
        <dbReference type="PROSITE" id="PS50885"/>
    </source>
</evidence>
<organism evidence="7 8">
    <name type="scientific">Azospirillum oleiclasticum</name>
    <dbReference type="NCBI Taxonomy" id="2735135"/>
    <lineage>
        <taxon>Bacteria</taxon>
        <taxon>Pseudomonadati</taxon>
        <taxon>Pseudomonadota</taxon>
        <taxon>Alphaproteobacteria</taxon>
        <taxon>Rhodospirillales</taxon>
        <taxon>Azospirillaceae</taxon>
        <taxon>Azospirillum</taxon>
    </lineage>
</organism>
<dbReference type="PROSITE" id="PS50111">
    <property type="entry name" value="CHEMOTAXIS_TRANSDUC_2"/>
    <property type="match status" value="1"/>
</dbReference>
<dbReference type="RefSeq" id="WP_180285976.1">
    <property type="nucleotide sequence ID" value="NZ_JABFDB010000037.1"/>
</dbReference>
<dbReference type="SMART" id="SM00304">
    <property type="entry name" value="HAMP"/>
    <property type="match status" value="1"/>
</dbReference>
<keyword evidence="3" id="KW-0807">Transducer</keyword>
<evidence type="ECO:0000313" key="7">
    <source>
        <dbReference type="EMBL" id="NYZ24199.1"/>
    </source>
</evidence>
<accession>A0ABX2TM03</accession>
<dbReference type="SMART" id="SM00283">
    <property type="entry name" value="MA"/>
    <property type="match status" value="1"/>
</dbReference>
<evidence type="ECO:0000313" key="8">
    <source>
        <dbReference type="Proteomes" id="UP000584642"/>
    </source>
</evidence>
<sequence>MRMGLSVPIVGKVLLILAILAVAVFAGMTRITAIQEQTEAAVSDIVDRDAAGIVWLARAHATAMNTARLTFEALGEPSGFRARQIAGRVKEETVAFAVRMSEAERSLPGMPAELNNARDAFGRLGQRIDAVLAQRFAQPDGVPGEELRTLARAVTAGVEEFDGLMAGLIEKAQAHARDKARASADGARTDAALVVRLVALALALLFLFAFLLLRLTVVRPLHRLIGTAKDLLGGRLDSPILGLDRRDEVGEIARAVRLLKETLAASDALAQRTSAAAQQMAAATAQAAVAVEQVSDGSQRQMQSVESITGSVSRTTSIIGTIASVSLSAKDRSRAAATQLADGMTQIGAMTAAVREIAVTSARINSITQSIGDLATRSNILSLNAAIEAARAGEHGRGFSVVAEEVGNLAQQTADLAREIALLAADSAERIQKGVSIATDVSGVMNSVTTAIAETDSLSEDIAQSMEEQGAVLRQIELSLQRLTEISNANATAGEQIAATMVELTRLADGTRRSAESVRRTAPEPDAA</sequence>
<dbReference type="Gene3D" id="1.10.287.950">
    <property type="entry name" value="Methyl-accepting chemotaxis protein"/>
    <property type="match status" value="1"/>
</dbReference>
<evidence type="ECO:0000256" key="2">
    <source>
        <dbReference type="ARBA" id="ARBA00029447"/>
    </source>
</evidence>
<dbReference type="PANTHER" id="PTHR43531">
    <property type="entry name" value="PROTEIN ICFG"/>
    <property type="match status" value="1"/>
</dbReference>
<dbReference type="Pfam" id="PF00672">
    <property type="entry name" value="HAMP"/>
    <property type="match status" value="1"/>
</dbReference>
<dbReference type="PROSITE" id="PS50885">
    <property type="entry name" value="HAMP"/>
    <property type="match status" value="1"/>
</dbReference>
<evidence type="ECO:0000256" key="1">
    <source>
        <dbReference type="ARBA" id="ARBA00022500"/>
    </source>
</evidence>
<reference evidence="7 8" key="1">
    <citation type="submission" date="2020-05" db="EMBL/GenBank/DDBJ databases">
        <title>Azospirillum oleiclasticum sp. nov, a nitrogen-fixing and heavy crude oil-emulsifying bacterium isolated from the crude oil of Yumen Oilfield.</title>
        <authorList>
            <person name="Wu D."/>
            <person name="Cai M."/>
            <person name="Zhang X."/>
        </authorList>
    </citation>
    <scope>NUCLEOTIDE SEQUENCE [LARGE SCALE GENOMIC DNA]</scope>
    <source>
        <strain evidence="7 8">ROY-1-1-2</strain>
    </source>
</reference>
<keyword evidence="4" id="KW-0812">Transmembrane</keyword>
<feature type="transmembrane region" description="Helical" evidence="4">
    <location>
        <begin position="193"/>
        <end position="213"/>
    </location>
</feature>
<keyword evidence="4" id="KW-0472">Membrane</keyword>
<feature type="domain" description="HAMP" evidence="6">
    <location>
        <begin position="215"/>
        <end position="268"/>
    </location>
</feature>
<dbReference type="CDD" id="cd06225">
    <property type="entry name" value="HAMP"/>
    <property type="match status" value="1"/>
</dbReference>
<keyword evidence="4" id="KW-1133">Transmembrane helix</keyword>
<comment type="caution">
    <text evidence="7">The sequence shown here is derived from an EMBL/GenBank/DDBJ whole genome shotgun (WGS) entry which is preliminary data.</text>
</comment>
<dbReference type="SUPFAM" id="SSF58104">
    <property type="entry name" value="Methyl-accepting chemotaxis protein (MCP) signaling domain"/>
    <property type="match status" value="1"/>
</dbReference>
<evidence type="ECO:0000259" key="5">
    <source>
        <dbReference type="PROSITE" id="PS50111"/>
    </source>
</evidence>
<keyword evidence="8" id="KW-1185">Reference proteome</keyword>
<keyword evidence="1" id="KW-0145">Chemotaxis</keyword>
<proteinExistence type="inferred from homology"/>
<protein>
    <submittedName>
        <fullName evidence="7">Methyl-accepting chemotaxis protein</fullName>
    </submittedName>
</protein>
<feature type="domain" description="Methyl-accepting transducer" evidence="5">
    <location>
        <begin position="276"/>
        <end position="505"/>
    </location>
</feature>
<dbReference type="EMBL" id="JABFDB010000037">
    <property type="protein sequence ID" value="NYZ24199.1"/>
    <property type="molecule type" value="Genomic_DNA"/>
</dbReference>
<evidence type="ECO:0000256" key="3">
    <source>
        <dbReference type="PROSITE-ProRule" id="PRU00284"/>
    </source>
</evidence>
<dbReference type="Pfam" id="PF00015">
    <property type="entry name" value="MCPsignal"/>
    <property type="match status" value="1"/>
</dbReference>
<dbReference type="InterPro" id="IPR004089">
    <property type="entry name" value="MCPsignal_dom"/>
</dbReference>